<evidence type="ECO:0000313" key="1">
    <source>
        <dbReference type="EMBL" id="AYP68238.1"/>
    </source>
</evidence>
<proteinExistence type="predicted"/>
<accession>A0A3G3BVG1</accession>
<keyword evidence="2" id="KW-1185">Reference proteome</keyword>
<protein>
    <submittedName>
        <fullName evidence="1">Uncharacterized protein</fullName>
    </submittedName>
</protein>
<dbReference type="Proteomes" id="UP000274199">
    <property type="component" value="Segment"/>
</dbReference>
<evidence type="ECO:0000313" key="2">
    <source>
        <dbReference type="Proteomes" id="UP000274199"/>
    </source>
</evidence>
<gene>
    <name evidence="1" type="ORF">vBBcoS136_00106</name>
</gene>
<organism evidence="1 2">
    <name type="scientific">Bacillus phage vB_BcoS-136</name>
    <dbReference type="NCBI Taxonomy" id="2419619"/>
    <lineage>
        <taxon>Viruses</taxon>
        <taxon>Duplodnaviria</taxon>
        <taxon>Heunggongvirae</taxon>
        <taxon>Uroviricota</taxon>
        <taxon>Caudoviricetes</taxon>
        <taxon>Heleneionescovirinae</taxon>
        <taxon>Kenyattavirus</taxon>
        <taxon>Kenyattavirus kv136</taxon>
    </lineage>
</organism>
<name>A0A3G3BVG1_9CAUD</name>
<sequence length="97" mass="11367">MENHTRLEKSTNILKNSKVTQWCYVNTENEFIFMGKVFVIADSVDEYKVHNKAGTVEDYTNEAYMEEILVSIGNDSKLNFYNQNYDIIDRTKVTVKE</sequence>
<dbReference type="EMBL" id="MH884508">
    <property type="protein sequence ID" value="AYP68238.1"/>
    <property type="molecule type" value="Genomic_DNA"/>
</dbReference>
<reference evidence="1 2" key="1">
    <citation type="submission" date="2018-09" db="EMBL/GenBank/DDBJ databases">
        <title>Comparative Genomic Analysis of Eight Novel Haloalkaliphilic Bacteriophages from Lake Elmenteita, Kenya.</title>
        <authorList>
            <person name="Akhwale J.K."/>
        </authorList>
    </citation>
    <scope>NUCLEOTIDE SEQUENCE [LARGE SCALE GENOMIC DNA]</scope>
</reference>